<dbReference type="RefSeq" id="XP_028041763.1">
    <property type="nucleotide sequence ID" value="XM_028185962.1"/>
</dbReference>
<dbReference type="CTD" id="37073"/>
<sequence length="675" mass="74404">MGRREEQAWAKGTLGLAVARERGDIDRQFQNRLMVTRSMIDRLGLEKELQGHMGCVNCLEWNADGSVLASASDDLHVILWDPYRYKQLHNIATGHTGNIFSVKFLSPDTIVTCAADSTVRARSVCGGATLLECSCHCGRVKRLAAPPDTPHLIWSAGEDGLILQHDLRTAHRCNSDSSNVLINLLNHLGRYAEAKCVAVNPRRPYQLAVGANDFYVRLYDTRMVKLAKIQTKASSTSHHRMLWERQHVCSSRAGAGDPENNILRDSVHYFAPGHLSMEPNEHTFPKKSTTYVAFSNDGNELLVNLGSEQVYLFDLNNGRSPVLLESFIIQHNHGPKDGKVAPKNGTSVPILADSPPPAPAAPAAPVDSPTHQLPDHVKQLKETANGYMAKGNYSHAVEYYNRALAECQNCAILYSNRAAALMRRGWAGDTYAAVRDCYTAIRLEPAHVKSHFRLAKGLMELRKVREAHESLLYFKDKFPRHASSHAVFLLQKDINTLLEANDAQPAEGSGSPGSEEEGTGTQISALEKQLRATARDYTCRFLGHCNTTTDIKEANFLGPDAEYIAAGSDDGSIFIWSRRTGNIVRCLRGDESIVNCIQMHPSMFLLATSGIEAVVRLWSPRPEDGQCDARRVADCGAAAAANQQRMRSDPFEAMLLNISFAGADRDLHSPACRPT</sequence>
<dbReference type="PROSITE" id="PS50082">
    <property type="entry name" value="WD_REPEATS_2"/>
    <property type="match status" value="3"/>
</dbReference>
<dbReference type="InterPro" id="IPR019734">
    <property type="entry name" value="TPR_rpt"/>
</dbReference>
<dbReference type="OrthoDB" id="4869960at2759"/>
<dbReference type="GO" id="GO:0080008">
    <property type="term" value="C:Cul4-RING E3 ubiquitin ligase complex"/>
    <property type="evidence" value="ECO:0007669"/>
    <property type="project" value="TreeGrafter"/>
</dbReference>
<dbReference type="Proteomes" id="UP000504629">
    <property type="component" value="Unplaced"/>
</dbReference>
<dbReference type="Gene3D" id="1.25.40.10">
    <property type="entry name" value="Tetratricopeptide repeat domain"/>
    <property type="match status" value="1"/>
</dbReference>
<evidence type="ECO:0000256" key="2">
    <source>
        <dbReference type="ARBA" id="ARBA00022737"/>
    </source>
</evidence>
<accession>A0A6J2KJN7</accession>
<keyword evidence="5" id="KW-1185">Reference proteome</keyword>
<dbReference type="PANTHER" id="PTHR15574">
    <property type="entry name" value="WD REPEAT DOMAIN-CONTAINING FAMILY"/>
    <property type="match status" value="1"/>
</dbReference>
<evidence type="ECO:0000256" key="4">
    <source>
        <dbReference type="SAM" id="MobiDB-lite"/>
    </source>
</evidence>
<dbReference type="InterPro" id="IPR045151">
    <property type="entry name" value="DCAF8"/>
</dbReference>
<dbReference type="SMART" id="SM00028">
    <property type="entry name" value="TPR"/>
    <property type="match status" value="2"/>
</dbReference>
<proteinExistence type="predicted"/>
<name>A0A6J2KJN7_BOMMA</name>
<evidence type="ECO:0000313" key="6">
    <source>
        <dbReference type="RefSeq" id="XP_028041763.1"/>
    </source>
</evidence>
<dbReference type="SMART" id="SM00320">
    <property type="entry name" value="WD40"/>
    <property type="match status" value="7"/>
</dbReference>
<dbReference type="AlphaFoldDB" id="A0A6J2KJN7"/>
<dbReference type="SUPFAM" id="SSF48452">
    <property type="entry name" value="TPR-like"/>
    <property type="match status" value="1"/>
</dbReference>
<feature type="region of interest" description="Disordered" evidence="4">
    <location>
        <begin position="349"/>
        <end position="373"/>
    </location>
</feature>
<feature type="repeat" description="WD" evidence="3">
    <location>
        <begin position="559"/>
        <end position="586"/>
    </location>
</feature>
<dbReference type="InterPro" id="IPR011990">
    <property type="entry name" value="TPR-like_helical_dom_sf"/>
</dbReference>
<evidence type="ECO:0000313" key="5">
    <source>
        <dbReference type="Proteomes" id="UP000504629"/>
    </source>
</evidence>
<dbReference type="GO" id="GO:0005737">
    <property type="term" value="C:cytoplasm"/>
    <property type="evidence" value="ECO:0007669"/>
    <property type="project" value="TreeGrafter"/>
</dbReference>
<dbReference type="SUPFAM" id="SSF50978">
    <property type="entry name" value="WD40 repeat-like"/>
    <property type="match status" value="1"/>
</dbReference>
<organism evidence="5 6">
    <name type="scientific">Bombyx mandarina</name>
    <name type="common">Wild silk moth</name>
    <name type="synonym">Wild silkworm</name>
    <dbReference type="NCBI Taxonomy" id="7092"/>
    <lineage>
        <taxon>Eukaryota</taxon>
        <taxon>Metazoa</taxon>
        <taxon>Ecdysozoa</taxon>
        <taxon>Arthropoda</taxon>
        <taxon>Hexapoda</taxon>
        <taxon>Insecta</taxon>
        <taxon>Pterygota</taxon>
        <taxon>Neoptera</taxon>
        <taxon>Endopterygota</taxon>
        <taxon>Lepidoptera</taxon>
        <taxon>Glossata</taxon>
        <taxon>Ditrysia</taxon>
        <taxon>Bombycoidea</taxon>
        <taxon>Bombycidae</taxon>
        <taxon>Bombycinae</taxon>
        <taxon>Bombyx</taxon>
    </lineage>
</organism>
<dbReference type="KEGG" id="bman:114251624"/>
<evidence type="ECO:0000256" key="1">
    <source>
        <dbReference type="ARBA" id="ARBA00022574"/>
    </source>
</evidence>
<keyword evidence="2" id="KW-0677">Repeat</keyword>
<dbReference type="InterPro" id="IPR001680">
    <property type="entry name" value="WD40_rpt"/>
</dbReference>
<protein>
    <submittedName>
        <fullName evidence="6">WD and tetratricopeptide repeats protein 1</fullName>
    </submittedName>
</protein>
<dbReference type="GO" id="GO:0045717">
    <property type="term" value="P:negative regulation of fatty acid biosynthetic process"/>
    <property type="evidence" value="ECO:0007669"/>
    <property type="project" value="TreeGrafter"/>
</dbReference>
<feature type="repeat" description="WD" evidence="3">
    <location>
        <begin position="587"/>
        <end position="619"/>
    </location>
</feature>
<dbReference type="PANTHER" id="PTHR15574:SF40">
    <property type="entry name" value="WD AND TETRATRICOPEPTIDE REPEATS PROTEIN 1"/>
    <property type="match status" value="1"/>
</dbReference>
<dbReference type="PROSITE" id="PS50294">
    <property type="entry name" value="WD_REPEATS_REGION"/>
    <property type="match status" value="1"/>
</dbReference>
<evidence type="ECO:0000256" key="3">
    <source>
        <dbReference type="PROSITE-ProRule" id="PRU00221"/>
    </source>
</evidence>
<gene>
    <name evidence="6" type="primary">LOC114251624</name>
</gene>
<dbReference type="InterPro" id="IPR036322">
    <property type="entry name" value="WD40_repeat_dom_sf"/>
</dbReference>
<reference evidence="6" key="1">
    <citation type="submission" date="2025-08" db="UniProtKB">
        <authorList>
            <consortium name="RefSeq"/>
        </authorList>
    </citation>
    <scope>IDENTIFICATION</scope>
    <source>
        <tissue evidence="6">Silk gland</tissue>
    </source>
</reference>
<dbReference type="InterPro" id="IPR015943">
    <property type="entry name" value="WD40/YVTN_repeat-like_dom_sf"/>
</dbReference>
<dbReference type="Pfam" id="PF00400">
    <property type="entry name" value="WD40"/>
    <property type="match status" value="4"/>
</dbReference>
<dbReference type="Gene3D" id="2.130.10.10">
    <property type="entry name" value="YVTN repeat-like/Quinoprotein amine dehydrogenase"/>
    <property type="match status" value="2"/>
</dbReference>
<keyword evidence="1 3" id="KW-0853">WD repeat</keyword>
<dbReference type="GeneID" id="114251624"/>
<feature type="repeat" description="WD" evidence="3">
    <location>
        <begin position="49"/>
        <end position="81"/>
    </location>
</feature>